<feature type="compositionally biased region" description="Pro residues" evidence="1">
    <location>
        <begin position="13"/>
        <end position="28"/>
    </location>
</feature>
<feature type="region of interest" description="Disordered" evidence="1">
    <location>
        <begin position="924"/>
        <end position="946"/>
    </location>
</feature>
<dbReference type="PANTHER" id="PTHR36586">
    <property type="entry name" value="PROLINE-RICH EXTENSIN-LIKE"/>
    <property type="match status" value="1"/>
</dbReference>
<evidence type="ECO:0000259" key="4">
    <source>
        <dbReference type="Pfam" id="PF13976"/>
    </source>
</evidence>
<evidence type="ECO:0000313" key="7">
    <source>
        <dbReference type="EMBL" id="KAE8728362.1"/>
    </source>
</evidence>
<feature type="compositionally biased region" description="Basic and acidic residues" evidence="1">
    <location>
        <begin position="606"/>
        <end position="615"/>
    </location>
</feature>
<dbReference type="PRINTS" id="PR01217">
    <property type="entry name" value="PRICHEXTENSN"/>
</dbReference>
<feature type="domain" description="Extensin" evidence="2">
    <location>
        <begin position="158"/>
        <end position="207"/>
    </location>
</feature>
<keyword evidence="8" id="KW-1185">Reference proteome</keyword>
<dbReference type="EMBL" id="VEPZ02000267">
    <property type="protein sequence ID" value="KAE8728362.1"/>
    <property type="molecule type" value="Genomic_DNA"/>
</dbReference>
<dbReference type="PANTHER" id="PTHR36586:SF27">
    <property type="entry name" value="EXTENSIN-2-LIKE"/>
    <property type="match status" value="1"/>
</dbReference>
<dbReference type="InterPro" id="IPR013103">
    <property type="entry name" value="RVT_2"/>
</dbReference>
<feature type="domain" description="Reverse transcriptase Ty1/copia-type" evidence="3">
    <location>
        <begin position="1011"/>
        <end position="1070"/>
    </location>
</feature>
<evidence type="ECO:0000259" key="6">
    <source>
        <dbReference type="Pfam" id="PF25597"/>
    </source>
</evidence>
<organism evidence="7 8">
    <name type="scientific">Hibiscus syriacus</name>
    <name type="common">Rose of Sharon</name>
    <dbReference type="NCBI Taxonomy" id="106335"/>
    <lineage>
        <taxon>Eukaryota</taxon>
        <taxon>Viridiplantae</taxon>
        <taxon>Streptophyta</taxon>
        <taxon>Embryophyta</taxon>
        <taxon>Tracheophyta</taxon>
        <taxon>Spermatophyta</taxon>
        <taxon>Magnoliopsida</taxon>
        <taxon>eudicotyledons</taxon>
        <taxon>Gunneridae</taxon>
        <taxon>Pentapetalae</taxon>
        <taxon>rosids</taxon>
        <taxon>malvids</taxon>
        <taxon>Malvales</taxon>
        <taxon>Malvaceae</taxon>
        <taxon>Malvoideae</taxon>
        <taxon>Hibiscus</taxon>
    </lineage>
</organism>
<dbReference type="Pfam" id="PF13976">
    <property type="entry name" value="gag_pre-integrs"/>
    <property type="match status" value="1"/>
</dbReference>
<evidence type="ECO:0000259" key="2">
    <source>
        <dbReference type="Pfam" id="PF04554"/>
    </source>
</evidence>
<dbReference type="Pfam" id="PF25597">
    <property type="entry name" value="SH3_retrovirus"/>
    <property type="match status" value="1"/>
</dbReference>
<gene>
    <name evidence="7" type="ORF">F3Y22_tig00004502pilonHSYRG00004</name>
</gene>
<feature type="domain" description="GAG-pre-integrase" evidence="4">
    <location>
        <begin position="728"/>
        <end position="764"/>
    </location>
</feature>
<feature type="domain" description="Extensin" evidence="2">
    <location>
        <begin position="19"/>
        <end position="68"/>
    </location>
</feature>
<evidence type="ECO:0008006" key="9">
    <source>
        <dbReference type="Google" id="ProtNLM"/>
    </source>
</evidence>
<feature type="domain" description="Retroviral polymerase SH3-like" evidence="6">
    <location>
        <begin position="845"/>
        <end position="905"/>
    </location>
</feature>
<dbReference type="GO" id="GO:0005199">
    <property type="term" value="F:structural constituent of cell wall"/>
    <property type="evidence" value="ECO:0007669"/>
    <property type="project" value="InterPro"/>
</dbReference>
<dbReference type="SUPFAM" id="SSF53098">
    <property type="entry name" value="Ribonuclease H-like"/>
    <property type="match status" value="1"/>
</dbReference>
<feature type="domain" description="Reverse transcriptase Ty1/copia-type" evidence="3">
    <location>
        <begin position="1095"/>
        <end position="1159"/>
    </location>
</feature>
<sequence length="1230" mass="140234">MSFRVQAPYKYASPPPPPYHYKSPPPTLKTPTPQYHCQSPPPPYVYKFPPPPVHSPPPLYAYKSPPPPKHSTSPPYLYKSPPPPYVYKSPPPPYVYKSPPPPVHSPPPRYIYKSPPPPVHSPPPPYIYKSPPPPVHSPPPPYVYKSPPTPVHSPPPPYIYKSPPPPVHSPPPPYNYKSPPPPPYVYKSPPPLVHSPPPPYVYKSPPPSIHFLPPPYVYKSPPSPVHSPPPPYVYKSPPPPIHSPPPPYVYKSPSPPVHSPPPPYVYKFPPPPVHSPPPPYIYKSPPPPPYIYKSPPPPVNSPPPPYAYKSPPPPSHPKPYPHSQPSHLYPIPHILRLLHCHTLIIFIAFSLSLRRIKDIEDVYLIGLCECTRVPYRQARAWKDFSSEELRRRRWPIMGSAKRLDSDSPNHATLECTMLQKRPILMNSRISKATKFDIEKFNGRNFSLWKLKMKVILGKDGCLAAISERPVDFTYERKWIEMDGNVMANFHLALADEVLSSIEEKKTAKRYGIISPNCTRPHRCTIKFYLRLTSLRCPIGEQERAEILLQSLSDSYDQLIINLTNSNVTSLVFDDIAAAILQEENRPRTRETTSKSATSINIDNDERETTERDQSSSHKHGRSKSRSKKNLKCYNCGKKDDGDALCCEASTTVEGRKKYADIWLIDSGATYHMTSRGEWFYYYEPVSGGSVYSCNDHALESLALLDNNASKIETQKGIMKVFRGALVKLGHMSEQGMKVLVEQKLLPGLTNVSLTLCENCITSKQYRLKFNTSNSRGKSVLELVYSDVWQVPVTSLGLEKSFWAEAVNTACYLVNRAPSTAIELKTPMEMWTGKPADYSNLHVFGSIVYVIYNSQEISKLDPKSRKCKFLGCVDCIKGYRLWDPTARKVIINRDVFFVDDKLQRKEDGDSAEKSETTQIYVEKEFEQGDSSEAEPSHDEQEPESFEALTTRQSYRVRRHPNWHSDYVIEGNIAYCLLTEDGEPSTYQEAINSSDASLWMMAMQEETEALHKNNTWELVPLPQGRKPICNKWVFKIKRNGDDQVERYRARLVVKGYAQKEYIDFNEIFSTVLDVKTTFLHGNLEEEIYMLQPEEPNKDHIEELKAQLAREFEMKDLGSAIKILGMQIHRDRSNMKIWLSQKNYLKKILSRFSMQDYKPISTHLPINFKLSSSMSPSSEEERMEISRVPYASAVGSLMFAMICTRPNIAQAVGVVSRYMANQDKEHWNTIKRI</sequence>
<dbReference type="Pfam" id="PF22936">
    <property type="entry name" value="Pol_BBD"/>
    <property type="match status" value="1"/>
</dbReference>
<dbReference type="AlphaFoldDB" id="A0A6A3CL90"/>
<feature type="region of interest" description="Disordered" evidence="1">
    <location>
        <begin position="585"/>
        <end position="624"/>
    </location>
</feature>
<dbReference type="Pfam" id="PF04554">
    <property type="entry name" value="Extensin_2"/>
    <property type="match status" value="4"/>
</dbReference>
<dbReference type="InterPro" id="IPR006706">
    <property type="entry name" value="Extensin_dom"/>
</dbReference>
<proteinExistence type="predicted"/>
<accession>A0A6A3CL90</accession>
<reference evidence="7" key="1">
    <citation type="submission" date="2019-09" db="EMBL/GenBank/DDBJ databases">
        <title>Draft genome information of white flower Hibiscus syriacus.</title>
        <authorList>
            <person name="Kim Y.-M."/>
        </authorList>
    </citation>
    <scope>NUCLEOTIDE SEQUENCE [LARGE SCALE GENOMIC DNA]</scope>
    <source>
        <strain evidence="7">YM2019G1</strain>
    </source>
</reference>
<dbReference type="GO" id="GO:0009664">
    <property type="term" value="P:plant-type cell wall organization"/>
    <property type="evidence" value="ECO:0007669"/>
    <property type="project" value="InterPro"/>
</dbReference>
<evidence type="ECO:0000259" key="5">
    <source>
        <dbReference type="Pfam" id="PF22936"/>
    </source>
</evidence>
<feature type="compositionally biased region" description="Pro residues" evidence="1">
    <location>
        <begin position="303"/>
        <end position="322"/>
    </location>
</feature>
<dbReference type="Pfam" id="PF07727">
    <property type="entry name" value="RVT_2"/>
    <property type="match status" value="2"/>
</dbReference>
<dbReference type="InterPro" id="IPR012337">
    <property type="entry name" value="RNaseH-like_sf"/>
</dbReference>
<evidence type="ECO:0000313" key="8">
    <source>
        <dbReference type="Proteomes" id="UP000436088"/>
    </source>
</evidence>
<feature type="region of interest" description="Disordered" evidence="1">
    <location>
        <begin position="303"/>
        <end position="323"/>
    </location>
</feature>
<dbReference type="InterPro" id="IPR025724">
    <property type="entry name" value="GAG-pre-integrase_dom"/>
</dbReference>
<evidence type="ECO:0000259" key="3">
    <source>
        <dbReference type="Pfam" id="PF07727"/>
    </source>
</evidence>
<feature type="domain" description="Retrovirus-related Pol polyprotein from transposon TNT 1-94-like beta-barrel" evidence="5">
    <location>
        <begin position="662"/>
        <end position="699"/>
    </location>
</feature>
<dbReference type="InterPro" id="IPR054722">
    <property type="entry name" value="PolX-like_BBD"/>
</dbReference>
<comment type="caution">
    <text evidence="7">The sequence shown here is derived from an EMBL/GenBank/DDBJ whole genome shotgun (WGS) entry which is preliminary data.</text>
</comment>
<dbReference type="InterPro" id="IPR057670">
    <property type="entry name" value="SH3_retrovirus"/>
</dbReference>
<protein>
    <recommendedName>
        <fullName evidence="9">Reverse transcriptase Ty1/copia-type domain-containing protein</fullName>
    </recommendedName>
</protein>
<evidence type="ECO:0000256" key="1">
    <source>
        <dbReference type="SAM" id="MobiDB-lite"/>
    </source>
</evidence>
<feature type="domain" description="Extensin" evidence="2">
    <location>
        <begin position="72"/>
        <end position="118"/>
    </location>
</feature>
<dbReference type="Proteomes" id="UP000436088">
    <property type="component" value="Unassembled WGS sequence"/>
</dbReference>
<name>A0A6A3CL90_HIBSY</name>
<feature type="region of interest" description="Disordered" evidence="1">
    <location>
        <begin position="1"/>
        <end position="43"/>
    </location>
</feature>
<feature type="domain" description="Extensin" evidence="2">
    <location>
        <begin position="264"/>
        <end position="314"/>
    </location>
</feature>